<feature type="transmembrane region" description="Helical" evidence="9">
    <location>
        <begin position="66"/>
        <end position="85"/>
    </location>
</feature>
<sequence>MTMAHPSEGQGAAGIGQGSIWTVLAWPIHALAAVSAALVAAGFAAVVVAVFYRYLLGAPLNGVDELTGYLVVAIASCGLGSALLLDQHIGVDILTASARGRARRGLEIWAALCVMGGAAMLTWSAWHTVIFNRDFGTYSTGPLEIPIWWVQAPMVPGSIVLGLAALMRLLRAALGDAK</sequence>
<comment type="subcellular location">
    <subcellularLocation>
        <location evidence="1 9">Cell inner membrane</location>
        <topology evidence="1 9">Multi-pass membrane protein</topology>
    </subcellularLocation>
</comment>
<reference evidence="11 12" key="1">
    <citation type="submission" date="2018-08" db="EMBL/GenBank/DDBJ databases">
        <title>Genomic Encyclopedia of Archaeal and Bacterial Type Strains, Phase II (KMG-II): from individual species to whole genera.</title>
        <authorList>
            <person name="Goeker M."/>
        </authorList>
    </citation>
    <scope>NUCLEOTIDE SEQUENCE [LARGE SCALE GENOMIC DNA]</scope>
    <source>
        <strain evidence="11 12">DSM 582</strain>
    </source>
</reference>
<evidence type="ECO:0000313" key="12">
    <source>
        <dbReference type="Proteomes" id="UP000256794"/>
    </source>
</evidence>
<keyword evidence="6 9" id="KW-1133">Transmembrane helix</keyword>
<gene>
    <name evidence="11" type="ORF">ATH84_101889</name>
</gene>
<keyword evidence="3" id="KW-1003">Cell membrane</keyword>
<evidence type="ECO:0000256" key="1">
    <source>
        <dbReference type="ARBA" id="ARBA00004429"/>
    </source>
</evidence>
<evidence type="ECO:0000256" key="6">
    <source>
        <dbReference type="ARBA" id="ARBA00022989"/>
    </source>
</evidence>
<dbReference type="Proteomes" id="UP000256794">
    <property type="component" value="Unassembled WGS sequence"/>
</dbReference>
<evidence type="ECO:0000259" key="10">
    <source>
        <dbReference type="Pfam" id="PF04290"/>
    </source>
</evidence>
<dbReference type="Pfam" id="PF04290">
    <property type="entry name" value="DctQ"/>
    <property type="match status" value="1"/>
</dbReference>
<evidence type="ECO:0000256" key="9">
    <source>
        <dbReference type="RuleBase" id="RU369079"/>
    </source>
</evidence>
<accession>A0AAQ0HHF7</accession>
<evidence type="ECO:0000313" key="11">
    <source>
        <dbReference type="EMBL" id="REG45922.1"/>
    </source>
</evidence>
<keyword evidence="4 9" id="KW-0997">Cell inner membrane</keyword>
<dbReference type="PANTHER" id="PTHR35011">
    <property type="entry name" value="2,3-DIKETO-L-GULONATE TRAP TRANSPORTER SMALL PERMEASE PROTEIN YIAM"/>
    <property type="match status" value="1"/>
</dbReference>
<dbReference type="EMBL" id="QUMX01000018">
    <property type="protein sequence ID" value="REG45922.1"/>
    <property type="molecule type" value="Genomic_DNA"/>
</dbReference>
<dbReference type="RefSeq" id="WP_084197246.1">
    <property type="nucleotide sequence ID" value="NZ_CP035284.1"/>
</dbReference>
<proteinExistence type="inferred from homology"/>
<keyword evidence="7 9" id="KW-0472">Membrane</keyword>
<keyword evidence="5 9" id="KW-0812">Transmembrane</keyword>
<dbReference type="InterPro" id="IPR055348">
    <property type="entry name" value="DctQ"/>
</dbReference>
<dbReference type="PANTHER" id="PTHR35011:SF10">
    <property type="entry name" value="TRAP TRANSPORTER SMALL PERMEASE PROTEIN"/>
    <property type="match status" value="1"/>
</dbReference>
<evidence type="ECO:0000256" key="3">
    <source>
        <dbReference type="ARBA" id="ARBA00022475"/>
    </source>
</evidence>
<evidence type="ECO:0000256" key="2">
    <source>
        <dbReference type="ARBA" id="ARBA00022448"/>
    </source>
</evidence>
<comment type="function">
    <text evidence="9">Part of the tripartite ATP-independent periplasmic (TRAP) transport system.</text>
</comment>
<dbReference type="GO" id="GO:0022857">
    <property type="term" value="F:transmembrane transporter activity"/>
    <property type="evidence" value="ECO:0007669"/>
    <property type="project" value="UniProtKB-UniRule"/>
</dbReference>
<keyword evidence="2 9" id="KW-0813">Transport</keyword>
<protein>
    <recommendedName>
        <fullName evidence="9">TRAP transporter small permease protein</fullName>
    </recommendedName>
</protein>
<feature type="transmembrane region" description="Helical" evidence="9">
    <location>
        <begin position="146"/>
        <end position="170"/>
    </location>
</feature>
<name>A0AAQ0HHF7_PARVE</name>
<feature type="domain" description="Tripartite ATP-independent periplasmic transporters DctQ component" evidence="10">
    <location>
        <begin position="44"/>
        <end position="173"/>
    </location>
</feature>
<evidence type="ECO:0000256" key="7">
    <source>
        <dbReference type="ARBA" id="ARBA00023136"/>
    </source>
</evidence>
<dbReference type="GO" id="GO:0005886">
    <property type="term" value="C:plasma membrane"/>
    <property type="evidence" value="ECO:0007669"/>
    <property type="project" value="UniProtKB-SubCell"/>
</dbReference>
<comment type="subunit">
    <text evidence="9">The complex comprises the extracytoplasmic solute receptor protein and the two transmembrane proteins.</text>
</comment>
<keyword evidence="12" id="KW-1185">Reference proteome</keyword>
<dbReference type="AlphaFoldDB" id="A0AAQ0HHF7"/>
<dbReference type="InterPro" id="IPR007387">
    <property type="entry name" value="TRAP_DctQ"/>
</dbReference>
<comment type="similarity">
    <text evidence="8 9">Belongs to the TRAP transporter small permease family.</text>
</comment>
<comment type="caution">
    <text evidence="11">The sequence shown here is derived from an EMBL/GenBank/DDBJ whole genome shotgun (WGS) entry which is preliminary data.</text>
</comment>
<dbReference type="GO" id="GO:0015740">
    <property type="term" value="P:C4-dicarboxylate transport"/>
    <property type="evidence" value="ECO:0007669"/>
    <property type="project" value="TreeGrafter"/>
</dbReference>
<feature type="transmembrane region" description="Helical" evidence="9">
    <location>
        <begin position="106"/>
        <end position="126"/>
    </location>
</feature>
<evidence type="ECO:0000256" key="4">
    <source>
        <dbReference type="ARBA" id="ARBA00022519"/>
    </source>
</evidence>
<evidence type="ECO:0000256" key="5">
    <source>
        <dbReference type="ARBA" id="ARBA00022692"/>
    </source>
</evidence>
<feature type="transmembrane region" description="Helical" evidence="9">
    <location>
        <begin position="30"/>
        <end position="54"/>
    </location>
</feature>
<evidence type="ECO:0000256" key="8">
    <source>
        <dbReference type="ARBA" id="ARBA00038436"/>
    </source>
</evidence>
<organism evidence="11 12">
    <name type="scientific">Paracoccus versutus</name>
    <name type="common">Thiobacillus versutus</name>
    <dbReference type="NCBI Taxonomy" id="34007"/>
    <lineage>
        <taxon>Bacteria</taxon>
        <taxon>Pseudomonadati</taxon>
        <taxon>Pseudomonadota</taxon>
        <taxon>Alphaproteobacteria</taxon>
        <taxon>Rhodobacterales</taxon>
        <taxon>Paracoccaceae</taxon>
        <taxon>Paracoccus</taxon>
    </lineage>
</organism>